<evidence type="ECO:0000256" key="4">
    <source>
        <dbReference type="ARBA" id="ARBA00022691"/>
    </source>
</evidence>
<proteinExistence type="inferred from homology"/>
<evidence type="ECO:0000256" key="2">
    <source>
        <dbReference type="ARBA" id="ARBA00022603"/>
    </source>
</evidence>
<dbReference type="SUPFAM" id="SSF75217">
    <property type="entry name" value="alpha/beta knot"/>
    <property type="match status" value="1"/>
</dbReference>
<keyword evidence="2 7" id="KW-0489">Methyltransferase</keyword>
<evidence type="ECO:0000256" key="5">
    <source>
        <dbReference type="SAM" id="MobiDB-lite"/>
    </source>
</evidence>
<feature type="domain" description="tRNA/rRNA methyltransferase SpoU type" evidence="6">
    <location>
        <begin position="3"/>
        <end position="72"/>
    </location>
</feature>
<dbReference type="InterPro" id="IPR001537">
    <property type="entry name" value="SpoU_MeTrfase"/>
</dbReference>
<keyword evidence="3" id="KW-0808">Transferase</keyword>
<dbReference type="InterPro" id="IPR029028">
    <property type="entry name" value="Alpha/beta_knot_MTases"/>
</dbReference>
<dbReference type="Gene3D" id="3.40.1280.10">
    <property type="match status" value="1"/>
</dbReference>
<evidence type="ECO:0000313" key="7">
    <source>
        <dbReference type="EMBL" id="OJT01362.1"/>
    </source>
</evidence>
<dbReference type="GO" id="GO:0002128">
    <property type="term" value="P:tRNA nucleoside ribose methylation"/>
    <property type="evidence" value="ECO:0007669"/>
    <property type="project" value="TreeGrafter"/>
</dbReference>
<evidence type="ECO:0000259" key="6">
    <source>
        <dbReference type="Pfam" id="PF00588"/>
    </source>
</evidence>
<comment type="caution">
    <text evidence="7">The sequence shown here is derived from an EMBL/GenBank/DDBJ whole genome shotgun (WGS) entry which is preliminary data.</text>
</comment>
<gene>
    <name evidence="7" type="ORF">BEE62_02025</name>
</gene>
<dbReference type="Proteomes" id="UP000183986">
    <property type="component" value="Unassembled WGS sequence"/>
</dbReference>
<dbReference type="AlphaFoldDB" id="A0A1M2V1A6"/>
<evidence type="ECO:0000256" key="3">
    <source>
        <dbReference type="ARBA" id="ARBA00022679"/>
    </source>
</evidence>
<evidence type="ECO:0000256" key="1">
    <source>
        <dbReference type="ARBA" id="ARBA00007228"/>
    </source>
</evidence>
<sequence>MKLAFVLVEPKVPENVGAAARALCTMGFSELWLVNSDLHTRPEAHWLAHGSDHILDNARIFPDLAAVRNSADLLMGTSAKPRHNRQDWHEPAALRTVSLT</sequence>
<name>A0A1M2V1A6_MARNT</name>
<dbReference type="PANTHER" id="PTHR42786">
    <property type="entry name" value="TRNA/RRNA METHYLTRANSFERASE"/>
    <property type="match status" value="1"/>
</dbReference>
<dbReference type="PANTHER" id="PTHR42786:SF1">
    <property type="entry name" value="TRNA (CYTIDINE_URIDINE-2'-O-)-METHYLTRANSFERASE TRMJ"/>
    <property type="match status" value="1"/>
</dbReference>
<dbReference type="RefSeq" id="WP_323807576.1">
    <property type="nucleotide sequence ID" value="NZ_MPKY01000001.1"/>
</dbReference>
<evidence type="ECO:0000313" key="8">
    <source>
        <dbReference type="Proteomes" id="UP000183986"/>
    </source>
</evidence>
<protein>
    <submittedName>
        <fullName evidence="7">tRNA/rRNA methyltransferase</fullName>
    </submittedName>
</protein>
<keyword evidence="4" id="KW-0949">S-adenosyl-L-methionine</keyword>
<feature type="non-terminal residue" evidence="7">
    <location>
        <position position="100"/>
    </location>
</feature>
<organism evidence="7 8">
    <name type="scientific">Marinobacter nauticus</name>
    <name type="common">Marinobacter hydrocarbonoclasticus</name>
    <name type="synonym">Marinobacter aquaeolei</name>
    <dbReference type="NCBI Taxonomy" id="2743"/>
    <lineage>
        <taxon>Bacteria</taxon>
        <taxon>Pseudomonadati</taxon>
        <taxon>Pseudomonadota</taxon>
        <taxon>Gammaproteobacteria</taxon>
        <taxon>Pseudomonadales</taxon>
        <taxon>Marinobacteraceae</taxon>
        <taxon>Marinobacter</taxon>
    </lineage>
</organism>
<dbReference type="GO" id="GO:0005829">
    <property type="term" value="C:cytosol"/>
    <property type="evidence" value="ECO:0007669"/>
    <property type="project" value="TreeGrafter"/>
</dbReference>
<feature type="region of interest" description="Disordered" evidence="5">
    <location>
        <begin position="81"/>
        <end position="100"/>
    </location>
</feature>
<dbReference type="InterPro" id="IPR029026">
    <property type="entry name" value="tRNA_m1G_MTases_N"/>
</dbReference>
<comment type="similarity">
    <text evidence="1">Belongs to the class IV-like SAM-binding methyltransferase superfamily. RNA methyltransferase TrmH family.</text>
</comment>
<keyword evidence="8" id="KW-1185">Reference proteome</keyword>
<dbReference type="GO" id="GO:0003723">
    <property type="term" value="F:RNA binding"/>
    <property type="evidence" value="ECO:0007669"/>
    <property type="project" value="InterPro"/>
</dbReference>
<dbReference type="InterPro" id="IPR004384">
    <property type="entry name" value="RNA_MeTrfase_TrmJ/LasT"/>
</dbReference>
<dbReference type="Pfam" id="PF00588">
    <property type="entry name" value="SpoU_methylase"/>
    <property type="match status" value="1"/>
</dbReference>
<reference evidence="7" key="1">
    <citation type="submission" date="2016-11" db="EMBL/GenBank/DDBJ databases">
        <title>Draft Genome Sequence of Marinobacter hydrocarbonoclasticus strain STW2, a polyaromatic aromatic hydrocarbon degrading and denitrifying bacterium from rhizosphere of Seagrass Enhalus acodoides.</title>
        <authorList>
            <person name="Ling J."/>
            <person name="Dong J."/>
        </authorList>
    </citation>
    <scope>NUCLEOTIDE SEQUENCE [LARGE SCALE GENOMIC DNA]</scope>
    <source>
        <strain evidence="7">STW2</strain>
    </source>
</reference>
<dbReference type="GO" id="GO:0008173">
    <property type="term" value="F:RNA methyltransferase activity"/>
    <property type="evidence" value="ECO:0007669"/>
    <property type="project" value="InterPro"/>
</dbReference>
<accession>A0A1M2V1A6</accession>
<dbReference type="EMBL" id="MPKY01000001">
    <property type="protein sequence ID" value="OJT01362.1"/>
    <property type="molecule type" value="Genomic_DNA"/>
</dbReference>